<proteinExistence type="predicted"/>
<evidence type="ECO:0000313" key="9">
    <source>
        <dbReference type="EMBL" id="KGF46797.1"/>
    </source>
</evidence>
<keyword evidence="6" id="KW-0131">Cell cycle</keyword>
<keyword evidence="4 8" id="KW-1133">Transmembrane helix</keyword>
<dbReference type="InterPro" id="IPR007060">
    <property type="entry name" value="FtsL/DivIC"/>
</dbReference>
<sequence>MEQKRRERAKRVSRRQQNIYTRWIVIIITIVFSIVIGMQILDLVQLHNEKVRLEKQIEELQTKNDALEAEKNKLSDPKNVEGVARDELGLVKPGEVPYVK</sequence>
<dbReference type="Pfam" id="PF04977">
    <property type="entry name" value="DivIC"/>
    <property type="match status" value="1"/>
</dbReference>
<dbReference type="Proteomes" id="UP000029628">
    <property type="component" value="Unassembled WGS sequence"/>
</dbReference>
<dbReference type="GO" id="GO:0043093">
    <property type="term" value="P:FtsZ-dependent cytokinesis"/>
    <property type="evidence" value="ECO:0007669"/>
    <property type="project" value="TreeGrafter"/>
</dbReference>
<evidence type="ECO:0000256" key="3">
    <source>
        <dbReference type="ARBA" id="ARBA00022692"/>
    </source>
</evidence>
<evidence type="ECO:0000256" key="5">
    <source>
        <dbReference type="ARBA" id="ARBA00023136"/>
    </source>
</evidence>
<feature type="transmembrane region" description="Helical" evidence="8">
    <location>
        <begin position="20"/>
        <end position="41"/>
    </location>
</feature>
<dbReference type="GO" id="GO:0030428">
    <property type="term" value="C:cell septum"/>
    <property type="evidence" value="ECO:0007669"/>
    <property type="project" value="TreeGrafter"/>
</dbReference>
<keyword evidence="2" id="KW-0132">Cell division</keyword>
<dbReference type="eggNOG" id="COG2919">
    <property type="taxonomic scope" value="Bacteria"/>
</dbReference>
<evidence type="ECO:0000256" key="6">
    <source>
        <dbReference type="ARBA" id="ARBA00023306"/>
    </source>
</evidence>
<feature type="coiled-coil region" evidence="7">
    <location>
        <begin position="43"/>
        <end position="77"/>
    </location>
</feature>
<dbReference type="PANTHER" id="PTHR37485">
    <property type="entry name" value="CELL DIVISION PROTEIN FTSB"/>
    <property type="match status" value="1"/>
</dbReference>
<organism evidence="9 10">
    <name type="scientific">Veillonella montpellierensis DNF00314</name>
    <dbReference type="NCBI Taxonomy" id="1401067"/>
    <lineage>
        <taxon>Bacteria</taxon>
        <taxon>Bacillati</taxon>
        <taxon>Bacillota</taxon>
        <taxon>Negativicutes</taxon>
        <taxon>Veillonellales</taxon>
        <taxon>Veillonellaceae</taxon>
        <taxon>Veillonella</taxon>
    </lineage>
</organism>
<dbReference type="RefSeq" id="WP_038152967.1">
    <property type="nucleotide sequence ID" value="NZ_JRNT01000027.1"/>
</dbReference>
<evidence type="ECO:0000256" key="2">
    <source>
        <dbReference type="ARBA" id="ARBA00022618"/>
    </source>
</evidence>
<comment type="caution">
    <text evidence="9">The sequence shown here is derived from an EMBL/GenBank/DDBJ whole genome shotgun (WGS) entry which is preliminary data.</text>
</comment>
<keyword evidence="5 8" id="KW-0472">Membrane</keyword>
<evidence type="ECO:0000256" key="4">
    <source>
        <dbReference type="ARBA" id="ARBA00022989"/>
    </source>
</evidence>
<keyword evidence="3 8" id="KW-0812">Transmembrane</keyword>
<dbReference type="PANTHER" id="PTHR37485:SF1">
    <property type="entry name" value="CELL DIVISION PROTEIN FTSB"/>
    <property type="match status" value="1"/>
</dbReference>
<keyword evidence="7" id="KW-0175">Coiled coil</keyword>
<protein>
    <recommendedName>
        <fullName evidence="11">Cell division protein FtsL</fullName>
    </recommendedName>
</protein>
<accession>A0A096BVS2</accession>
<reference evidence="9 10" key="1">
    <citation type="submission" date="2014-07" db="EMBL/GenBank/DDBJ databases">
        <authorList>
            <person name="McCorrison J."/>
            <person name="Sanka R."/>
            <person name="Torralba M."/>
            <person name="Gillis M."/>
            <person name="Haft D.H."/>
            <person name="Methe B."/>
            <person name="Sutton G."/>
            <person name="Nelson K.E."/>
        </authorList>
    </citation>
    <scope>NUCLEOTIDE SEQUENCE [LARGE SCALE GENOMIC DNA]</scope>
    <source>
        <strain evidence="9 10">DNF00314</strain>
    </source>
</reference>
<dbReference type="EMBL" id="JRNT01000027">
    <property type="protein sequence ID" value="KGF46797.1"/>
    <property type="molecule type" value="Genomic_DNA"/>
</dbReference>
<keyword evidence="10" id="KW-1185">Reference proteome</keyword>
<evidence type="ECO:0000256" key="1">
    <source>
        <dbReference type="ARBA" id="ARBA00022475"/>
    </source>
</evidence>
<name>A0A096BVS2_9FIRM</name>
<dbReference type="InterPro" id="IPR023081">
    <property type="entry name" value="Cell_div_FtsB"/>
</dbReference>
<gene>
    <name evidence="9" type="ORF">HMPREF0872_07085</name>
</gene>
<dbReference type="AlphaFoldDB" id="A0A096BVS2"/>
<evidence type="ECO:0000256" key="7">
    <source>
        <dbReference type="SAM" id="Coils"/>
    </source>
</evidence>
<evidence type="ECO:0000256" key="8">
    <source>
        <dbReference type="SAM" id="Phobius"/>
    </source>
</evidence>
<evidence type="ECO:0008006" key="11">
    <source>
        <dbReference type="Google" id="ProtNLM"/>
    </source>
</evidence>
<evidence type="ECO:0000313" key="10">
    <source>
        <dbReference type="Proteomes" id="UP000029628"/>
    </source>
</evidence>
<keyword evidence="1" id="KW-1003">Cell membrane</keyword>